<dbReference type="EMBL" id="CP035495">
    <property type="protein sequence ID" value="QAY64597.1"/>
    <property type="molecule type" value="Genomic_DNA"/>
</dbReference>
<dbReference type="EC" id="3.2.1.51" evidence="3"/>
<dbReference type="OrthoDB" id="5526311at2"/>
<proteinExistence type="inferred from homology"/>
<dbReference type="Gene3D" id="3.20.20.80">
    <property type="entry name" value="Glycosidases"/>
    <property type="match status" value="1"/>
</dbReference>
<sequence>MTDPLTADERTAWFRHDHFGMFVHYGTYAVAGRQEWVKYAEHIDDATYRRYADHFDPDLYDARAIARLARDAGQRYVVLTAKHHEGFCLWDTETTDDNLMRTRGRDLVREHVDALRAEGLRVGIYFSLLDWSHPDYTVDWSHPLRDHPDVAGLNAVRDMGRFRAYMRAQLCELLTRYGPIDYLFVDFTQPGVRHGLRGKSPADWDSAGLLAMCRELQPHMVVNDRFGLPADVATPEQYQPVRPIEVDGVPVLWEACQTVNGAWGYDRDNLDDKSPELIARMLAETVSLGGNLLLNVGPTARGEVLERHADLLRAVGRWVRRNAGAIYGAGPAAFEAPSGVVYTQRRDRLYAHVLAWPFKTLYLPGLSGRVSFARLLADGSQVEIDAAPERPEGSNLNPAAPPPGTLTLTLPVRRPDDLIPVIELTLQPEASGPAGEGRDGVAARP</sequence>
<dbReference type="KEGG" id="xyl:ET495_16885"/>
<dbReference type="InterPro" id="IPR017853">
    <property type="entry name" value="GH"/>
</dbReference>
<keyword evidence="6" id="KW-0326">Glycosidase</keyword>
<dbReference type="RefSeq" id="WP_129205739.1">
    <property type="nucleotide sequence ID" value="NZ_CP035495.1"/>
</dbReference>
<dbReference type="PRINTS" id="PR00741">
    <property type="entry name" value="GLHYDRLASE29"/>
</dbReference>
<dbReference type="GO" id="GO:0016139">
    <property type="term" value="P:glycoside catabolic process"/>
    <property type="evidence" value="ECO:0007669"/>
    <property type="project" value="TreeGrafter"/>
</dbReference>
<dbReference type="GO" id="GO:0006004">
    <property type="term" value="P:fucose metabolic process"/>
    <property type="evidence" value="ECO:0007669"/>
    <property type="project" value="InterPro"/>
</dbReference>
<keyword evidence="5" id="KW-0378">Hydrolase</keyword>
<evidence type="ECO:0000256" key="1">
    <source>
        <dbReference type="ARBA" id="ARBA00004071"/>
    </source>
</evidence>
<keyword evidence="11" id="KW-1185">Reference proteome</keyword>
<keyword evidence="4" id="KW-0732">Signal</keyword>
<evidence type="ECO:0000259" key="9">
    <source>
        <dbReference type="Pfam" id="PF01120"/>
    </source>
</evidence>
<feature type="compositionally biased region" description="Basic and acidic residues" evidence="8">
    <location>
        <begin position="436"/>
        <end position="445"/>
    </location>
</feature>
<dbReference type="Proteomes" id="UP000291758">
    <property type="component" value="Chromosome"/>
</dbReference>
<comment type="function">
    <text evidence="1">Alpha-L-fucosidase is responsible for hydrolyzing the alpha-1,6-linked fucose joined to the reducing-end N-acetylglucosamine of the carbohydrate moieties of glycoproteins.</text>
</comment>
<evidence type="ECO:0000256" key="6">
    <source>
        <dbReference type="ARBA" id="ARBA00023295"/>
    </source>
</evidence>
<evidence type="ECO:0000256" key="8">
    <source>
        <dbReference type="SAM" id="MobiDB-lite"/>
    </source>
</evidence>
<feature type="region of interest" description="Disordered" evidence="8">
    <location>
        <begin position="425"/>
        <end position="445"/>
    </location>
</feature>
<evidence type="ECO:0000313" key="10">
    <source>
        <dbReference type="EMBL" id="QAY64597.1"/>
    </source>
</evidence>
<dbReference type="PANTHER" id="PTHR10030">
    <property type="entry name" value="ALPHA-L-FUCOSIDASE"/>
    <property type="match status" value="1"/>
</dbReference>
<evidence type="ECO:0000256" key="5">
    <source>
        <dbReference type="ARBA" id="ARBA00022801"/>
    </source>
</evidence>
<dbReference type="PIRSF" id="PIRSF001092">
    <property type="entry name" value="Alpha-L-fucosidase"/>
    <property type="match status" value="1"/>
</dbReference>
<dbReference type="GO" id="GO:0004560">
    <property type="term" value="F:alpha-L-fucosidase activity"/>
    <property type="evidence" value="ECO:0007669"/>
    <property type="project" value="InterPro"/>
</dbReference>
<evidence type="ECO:0000256" key="2">
    <source>
        <dbReference type="ARBA" id="ARBA00007951"/>
    </source>
</evidence>
<evidence type="ECO:0000256" key="7">
    <source>
        <dbReference type="PIRSR" id="PIRSR001092-1"/>
    </source>
</evidence>
<evidence type="ECO:0000313" key="11">
    <source>
        <dbReference type="Proteomes" id="UP000291758"/>
    </source>
</evidence>
<dbReference type="AlphaFoldDB" id="A0A4P6EVR0"/>
<protein>
    <recommendedName>
        <fullName evidence="3">alpha-L-fucosidase</fullName>
        <ecNumber evidence="3">3.2.1.51</ecNumber>
    </recommendedName>
</protein>
<organism evidence="10 11">
    <name type="scientific">Xylanimonas allomyrinae</name>
    <dbReference type="NCBI Taxonomy" id="2509459"/>
    <lineage>
        <taxon>Bacteria</taxon>
        <taxon>Bacillati</taxon>
        <taxon>Actinomycetota</taxon>
        <taxon>Actinomycetes</taxon>
        <taxon>Micrococcales</taxon>
        <taxon>Promicromonosporaceae</taxon>
        <taxon>Xylanimonas</taxon>
    </lineage>
</organism>
<evidence type="ECO:0000256" key="4">
    <source>
        <dbReference type="ARBA" id="ARBA00022729"/>
    </source>
</evidence>
<feature type="site" description="May be important for catalysis" evidence="7">
    <location>
        <position position="256"/>
    </location>
</feature>
<reference evidence="10 11" key="1">
    <citation type="submission" date="2019-01" db="EMBL/GenBank/DDBJ databases">
        <title>Genome sequencing of strain 2JSPR-7.</title>
        <authorList>
            <person name="Heo J."/>
            <person name="Kim S.-J."/>
            <person name="Kim J.-S."/>
            <person name="Hong S.-B."/>
            <person name="Kwon S.-W."/>
        </authorList>
    </citation>
    <scope>NUCLEOTIDE SEQUENCE [LARGE SCALE GENOMIC DNA]</scope>
    <source>
        <strain evidence="10 11">2JSPR-7</strain>
    </source>
</reference>
<evidence type="ECO:0000256" key="3">
    <source>
        <dbReference type="ARBA" id="ARBA00012662"/>
    </source>
</evidence>
<dbReference type="GO" id="GO:0005764">
    <property type="term" value="C:lysosome"/>
    <property type="evidence" value="ECO:0007669"/>
    <property type="project" value="TreeGrafter"/>
</dbReference>
<comment type="similarity">
    <text evidence="2">Belongs to the glycosyl hydrolase 29 family.</text>
</comment>
<gene>
    <name evidence="10" type="ORF">ET495_16885</name>
</gene>
<dbReference type="InterPro" id="IPR016286">
    <property type="entry name" value="FUC_metazoa-typ"/>
</dbReference>
<dbReference type="InterPro" id="IPR000933">
    <property type="entry name" value="Glyco_hydro_29"/>
</dbReference>
<dbReference type="InterPro" id="IPR057739">
    <property type="entry name" value="Glyco_hydro_29_N"/>
</dbReference>
<dbReference type="SMART" id="SM00812">
    <property type="entry name" value="Alpha_L_fucos"/>
    <property type="match status" value="1"/>
</dbReference>
<dbReference type="PANTHER" id="PTHR10030:SF37">
    <property type="entry name" value="ALPHA-L-FUCOSIDASE-RELATED"/>
    <property type="match status" value="1"/>
</dbReference>
<dbReference type="SUPFAM" id="SSF51445">
    <property type="entry name" value="(Trans)glycosidases"/>
    <property type="match status" value="1"/>
</dbReference>
<name>A0A4P6EVR0_9MICO</name>
<accession>A0A4P6EVR0</accession>
<dbReference type="Pfam" id="PF01120">
    <property type="entry name" value="Alpha_L_fucos"/>
    <property type="match status" value="1"/>
</dbReference>
<feature type="domain" description="Glycoside hydrolase family 29 N-terminal" evidence="9">
    <location>
        <begin position="4"/>
        <end position="323"/>
    </location>
</feature>